<dbReference type="GeneID" id="28935832"/>
<dbReference type="Proteomes" id="UP000054454">
    <property type="component" value="Unassembled WGS sequence"/>
</dbReference>
<dbReference type="Pfam" id="PF17104">
    <property type="entry name" value="YBL010C_LAA2"/>
    <property type="match status" value="2"/>
</dbReference>
<organism evidence="1 2">
    <name type="scientific">Pneumocystis carinii (strain B80)</name>
    <name type="common">Rat pneumocystis pneumonia agent</name>
    <name type="synonym">Pneumocystis carinii f. sp. carinii</name>
    <dbReference type="NCBI Taxonomy" id="1408658"/>
    <lineage>
        <taxon>Eukaryota</taxon>
        <taxon>Fungi</taxon>
        <taxon>Dikarya</taxon>
        <taxon>Ascomycota</taxon>
        <taxon>Taphrinomycotina</taxon>
        <taxon>Pneumocystomycetes</taxon>
        <taxon>Pneumocystaceae</taxon>
        <taxon>Pneumocystis</taxon>
    </lineage>
</organism>
<dbReference type="PANTHER" id="PTHR38698:SF1">
    <property type="entry name" value="FUNGAL PROTEIN"/>
    <property type="match status" value="1"/>
</dbReference>
<name>A0A0W4ZNA4_PNEC8</name>
<sequence length="217" mass="24954">MSKIPEIVDTILGPEIDSSDSSLEQDSALEHDISVSDNSKHFLESGCRLWEKYLASQDLPPLSWETSHTRQMFLMSLNIPLNLDDTSPSNKKTKDNSVSPIKISSDASFKDTFLKHESLTNNNTLSHDLDTHMIRLIHLKSDEALLNLSPILLKSHLLELEIILEKSSAYLSHWIEKKKEIENDKLLFEKIIESLVQHTKRQRIEHIKKTYNLKKKS</sequence>
<dbReference type="RefSeq" id="XP_018226820.1">
    <property type="nucleotide sequence ID" value="XM_018369630.1"/>
</dbReference>
<comment type="caution">
    <text evidence="1">The sequence shown here is derived from an EMBL/GenBank/DDBJ whole genome shotgun (WGS) entry which is preliminary data.</text>
</comment>
<dbReference type="AlphaFoldDB" id="A0A0W4ZNA4"/>
<dbReference type="VEuPathDB" id="FungiDB:T552_01037"/>
<dbReference type="InterPro" id="IPR031355">
    <property type="entry name" value="YBL010C/LAA2-like"/>
</dbReference>
<accession>A0A0W4ZNA4</accession>
<keyword evidence="2" id="KW-1185">Reference proteome</keyword>
<gene>
    <name evidence="1" type="ORF">T552_01037</name>
</gene>
<evidence type="ECO:0000313" key="2">
    <source>
        <dbReference type="Proteomes" id="UP000054454"/>
    </source>
</evidence>
<dbReference type="EMBL" id="LFVZ01000004">
    <property type="protein sequence ID" value="KTW29833.1"/>
    <property type="molecule type" value="Genomic_DNA"/>
</dbReference>
<dbReference type="OrthoDB" id="5378975at2759"/>
<protein>
    <submittedName>
        <fullName evidence="1">Uncharacterized protein</fullName>
    </submittedName>
</protein>
<proteinExistence type="predicted"/>
<reference evidence="2" key="1">
    <citation type="journal article" date="2016" name="Nat. Commun.">
        <title>Genome analysis of three Pneumocystis species reveals adaptation mechanisms to life exclusively in mammalian hosts.</title>
        <authorList>
            <person name="Ma L."/>
            <person name="Chen Z."/>
            <person name="Huang D.W."/>
            <person name="Kutty G."/>
            <person name="Ishihara M."/>
            <person name="Wang H."/>
            <person name="Abouelleil A."/>
            <person name="Bishop L."/>
            <person name="Davey E."/>
            <person name="Deng R."/>
            <person name="Deng X."/>
            <person name="Fan L."/>
            <person name="Fantoni G."/>
            <person name="Fitzgerald M."/>
            <person name="Gogineni E."/>
            <person name="Goldberg J.M."/>
            <person name="Handley G."/>
            <person name="Hu X."/>
            <person name="Huber C."/>
            <person name="Jiao X."/>
            <person name="Jones K."/>
            <person name="Levin J.Z."/>
            <person name="Liu Y."/>
            <person name="Macdonald P."/>
            <person name="Melnikov A."/>
            <person name="Raley C."/>
            <person name="Sassi M."/>
            <person name="Sherman B.T."/>
            <person name="Song X."/>
            <person name="Sykes S."/>
            <person name="Tran B."/>
            <person name="Walsh L."/>
            <person name="Xia Y."/>
            <person name="Yang J."/>
            <person name="Young S."/>
            <person name="Zeng Q."/>
            <person name="Zheng X."/>
            <person name="Stephens R."/>
            <person name="Nusbaum C."/>
            <person name="Birren B.W."/>
            <person name="Azadi P."/>
            <person name="Lempicki R.A."/>
            <person name="Cuomo C.A."/>
            <person name="Kovacs J.A."/>
        </authorList>
    </citation>
    <scope>NUCLEOTIDE SEQUENCE [LARGE SCALE GENOMIC DNA]</scope>
    <source>
        <strain evidence="2">B80</strain>
    </source>
</reference>
<evidence type="ECO:0000313" key="1">
    <source>
        <dbReference type="EMBL" id="KTW29833.1"/>
    </source>
</evidence>
<dbReference type="PANTHER" id="PTHR38698">
    <property type="entry name" value="EXPRESSED PROTEIN"/>
    <property type="match status" value="1"/>
</dbReference>